<dbReference type="Gene3D" id="1.10.150.280">
    <property type="entry name" value="AF1531-like domain"/>
    <property type="match status" value="1"/>
</dbReference>
<feature type="domain" description="Helix-hairpin-helix DNA-binding motif class 1" evidence="2">
    <location>
        <begin position="185"/>
        <end position="204"/>
    </location>
</feature>
<dbReference type="SMART" id="SM00278">
    <property type="entry name" value="HhH1"/>
    <property type="match status" value="2"/>
</dbReference>
<dbReference type="GO" id="GO:0003677">
    <property type="term" value="F:DNA binding"/>
    <property type="evidence" value="ECO:0007669"/>
    <property type="project" value="InterPro"/>
</dbReference>
<dbReference type="SUPFAM" id="SSF47781">
    <property type="entry name" value="RuvA domain 2-like"/>
    <property type="match status" value="1"/>
</dbReference>
<dbReference type="GO" id="GO:0006281">
    <property type="term" value="P:DNA repair"/>
    <property type="evidence" value="ECO:0007669"/>
    <property type="project" value="InterPro"/>
</dbReference>
<dbReference type="InterPro" id="IPR003583">
    <property type="entry name" value="Hlx-hairpin-Hlx_DNA-bd_motif"/>
</dbReference>
<evidence type="ECO:0000313" key="4">
    <source>
        <dbReference type="Proteomes" id="UP000249828"/>
    </source>
</evidence>
<keyword evidence="4" id="KW-1185">Reference proteome</keyword>
<dbReference type="NCBIfam" id="TIGR00426">
    <property type="entry name" value="competence protein ComEA helix-hairpin-helix repeat region"/>
    <property type="match status" value="1"/>
</dbReference>
<name>A0A2W4BCN6_9ENTE</name>
<comment type="caution">
    <text evidence="3">The sequence shown here is derived from an EMBL/GenBank/DDBJ whole genome shotgun (WGS) entry which is preliminary data.</text>
</comment>
<keyword evidence="1" id="KW-0472">Membrane</keyword>
<evidence type="ECO:0000256" key="1">
    <source>
        <dbReference type="SAM" id="Phobius"/>
    </source>
</evidence>
<dbReference type="InterPro" id="IPR004509">
    <property type="entry name" value="Competence_ComEA_HhH"/>
</dbReference>
<protein>
    <submittedName>
        <fullName evidence="3">ComEA protein</fullName>
    </submittedName>
</protein>
<dbReference type="AlphaFoldDB" id="A0A2W4BCN6"/>
<dbReference type="PANTHER" id="PTHR21180:SF32">
    <property type="entry name" value="ENDONUCLEASE_EXONUCLEASE_PHOSPHATASE FAMILY DOMAIN-CONTAINING PROTEIN 1"/>
    <property type="match status" value="1"/>
</dbReference>
<dbReference type="RefSeq" id="WP_111248740.1">
    <property type="nucleotide sequence ID" value="NZ_PIEU01000112.1"/>
</dbReference>
<feature type="domain" description="Helix-hairpin-helix DNA-binding motif class 1" evidence="2">
    <location>
        <begin position="155"/>
        <end position="174"/>
    </location>
</feature>
<feature type="transmembrane region" description="Helical" evidence="1">
    <location>
        <begin position="12"/>
        <end position="33"/>
    </location>
</feature>
<evidence type="ECO:0000259" key="2">
    <source>
        <dbReference type="SMART" id="SM00278"/>
    </source>
</evidence>
<dbReference type="Proteomes" id="UP000249828">
    <property type="component" value="Unassembled WGS sequence"/>
</dbReference>
<dbReference type="InterPro" id="IPR051675">
    <property type="entry name" value="Endo/Exo/Phosphatase_dom_1"/>
</dbReference>
<reference evidence="3 4" key="1">
    <citation type="submission" date="2017-11" db="EMBL/GenBank/DDBJ databases">
        <title>Draft genome sequence of Enterococcus plantarum TRW2 strain isolated from lettuce.</title>
        <authorList>
            <person name="Kim E.B."/>
            <person name="Marco M.L."/>
            <person name="Williams T.R."/>
            <person name="You I.H."/>
        </authorList>
    </citation>
    <scope>NUCLEOTIDE SEQUENCE [LARGE SCALE GENOMIC DNA]</scope>
    <source>
        <strain evidence="3 4">TRW2</strain>
    </source>
</reference>
<dbReference type="Pfam" id="PF12836">
    <property type="entry name" value="HHH_3"/>
    <property type="match status" value="1"/>
</dbReference>
<dbReference type="InterPro" id="IPR010994">
    <property type="entry name" value="RuvA_2-like"/>
</dbReference>
<organism evidence="3 4">
    <name type="scientific">Enterococcus plantarum</name>
    <dbReference type="NCBI Taxonomy" id="1077675"/>
    <lineage>
        <taxon>Bacteria</taxon>
        <taxon>Bacillati</taxon>
        <taxon>Bacillota</taxon>
        <taxon>Bacilli</taxon>
        <taxon>Lactobacillales</taxon>
        <taxon>Enterococcaceae</taxon>
        <taxon>Enterococcus</taxon>
    </lineage>
</organism>
<dbReference type="STRING" id="1077675.BCR22_00310"/>
<sequence length="207" mass="23074">MDYRKLIQQYKQYIISGIILFSITCSVIVIVLVNSRQDTLPEDELVPNSVSSLQSSDQESTTAQIYVDIKGAVEKPGLYEGTLNMRVWDAVMLAGGVKDIADTKRVNFSERIADQMVIYIPEIGEEAQSAENNSQSEESQSKDVNKINLNQASEAELQTLPGVGQKKAQEIIRYREENGGFKTIEEIKNISGFGEKTFEKLKDAITS</sequence>
<dbReference type="Pfam" id="PF10531">
    <property type="entry name" value="SLBB"/>
    <property type="match status" value="1"/>
</dbReference>
<dbReference type="EMBL" id="PIEU01000112">
    <property type="protein sequence ID" value="PZL70672.1"/>
    <property type="molecule type" value="Genomic_DNA"/>
</dbReference>
<accession>A0A2W4BCN6</accession>
<dbReference type="GO" id="GO:0015628">
    <property type="term" value="P:protein secretion by the type II secretion system"/>
    <property type="evidence" value="ECO:0007669"/>
    <property type="project" value="TreeGrafter"/>
</dbReference>
<dbReference type="InterPro" id="IPR019554">
    <property type="entry name" value="Soluble_ligand-bd"/>
</dbReference>
<gene>
    <name evidence="3" type="ORF">CI088_14900</name>
</gene>
<dbReference type="GO" id="GO:0015627">
    <property type="term" value="C:type II protein secretion system complex"/>
    <property type="evidence" value="ECO:0007669"/>
    <property type="project" value="TreeGrafter"/>
</dbReference>
<keyword evidence="1" id="KW-1133">Transmembrane helix</keyword>
<keyword evidence="1" id="KW-0812">Transmembrane</keyword>
<proteinExistence type="predicted"/>
<dbReference type="PANTHER" id="PTHR21180">
    <property type="entry name" value="ENDONUCLEASE/EXONUCLEASE/PHOSPHATASE FAMILY DOMAIN-CONTAINING PROTEIN 1"/>
    <property type="match status" value="1"/>
</dbReference>
<evidence type="ECO:0000313" key="3">
    <source>
        <dbReference type="EMBL" id="PZL70672.1"/>
    </source>
</evidence>